<dbReference type="Proteomes" id="UP000177594">
    <property type="component" value="Unassembled WGS sequence"/>
</dbReference>
<dbReference type="AlphaFoldDB" id="A0A1F8EJ51"/>
<proteinExistence type="predicted"/>
<name>A0A1F8EJ51_9BACT</name>
<protein>
    <submittedName>
        <fullName evidence="1">Membrane protein insertion efficiency factor YidD</fullName>
    </submittedName>
</protein>
<evidence type="ECO:0000313" key="1">
    <source>
        <dbReference type="EMBL" id="OGN00059.1"/>
    </source>
</evidence>
<comment type="caution">
    <text evidence="1">The sequence shown here is derived from an EMBL/GenBank/DDBJ whole genome shotgun (WGS) entry which is preliminary data.</text>
</comment>
<gene>
    <name evidence="1" type="ORF">A2817_00540</name>
</gene>
<dbReference type="PANTHER" id="PTHR33383">
    <property type="entry name" value="MEMBRANE PROTEIN INSERTION EFFICIENCY FACTOR-RELATED"/>
    <property type="match status" value="1"/>
</dbReference>
<sequence length="68" mass="8038">MKKILIFIIRAYRQFSGTVFFTPFSLFYSTCLFYPTCSEYAIDSIEKYGFWKGSFRGLIRILKCNPLV</sequence>
<dbReference type="Pfam" id="PF01809">
    <property type="entry name" value="YidD"/>
    <property type="match status" value="1"/>
</dbReference>
<dbReference type="InterPro" id="IPR002696">
    <property type="entry name" value="Membr_insert_effic_factor_YidD"/>
</dbReference>
<reference evidence="1 2" key="1">
    <citation type="journal article" date="2016" name="Nat. Commun.">
        <title>Thousands of microbial genomes shed light on interconnected biogeochemical processes in an aquifer system.</title>
        <authorList>
            <person name="Anantharaman K."/>
            <person name="Brown C.T."/>
            <person name="Hug L.A."/>
            <person name="Sharon I."/>
            <person name="Castelle C.J."/>
            <person name="Probst A.J."/>
            <person name="Thomas B.C."/>
            <person name="Singh A."/>
            <person name="Wilkins M.J."/>
            <person name="Karaoz U."/>
            <person name="Brodie E.L."/>
            <person name="Williams K.H."/>
            <person name="Hubbard S.S."/>
            <person name="Banfield J.F."/>
        </authorList>
    </citation>
    <scope>NUCLEOTIDE SEQUENCE [LARGE SCALE GENOMIC DNA]</scope>
</reference>
<organism evidence="1 2">
    <name type="scientific">Candidatus Yanofskybacteria bacterium RIFCSPHIGHO2_01_FULL_39_8b</name>
    <dbReference type="NCBI Taxonomy" id="1802659"/>
    <lineage>
        <taxon>Bacteria</taxon>
        <taxon>Candidatus Yanofskyibacteriota</taxon>
    </lineage>
</organism>
<accession>A0A1F8EJ51</accession>
<dbReference type="PANTHER" id="PTHR33383:SF1">
    <property type="entry name" value="MEMBRANE PROTEIN INSERTION EFFICIENCY FACTOR-RELATED"/>
    <property type="match status" value="1"/>
</dbReference>
<dbReference type="NCBIfam" id="TIGR00278">
    <property type="entry name" value="membrane protein insertion efficiency factor YidD"/>
    <property type="match status" value="1"/>
</dbReference>
<dbReference type="EMBL" id="MGIZ01000004">
    <property type="protein sequence ID" value="OGN00059.1"/>
    <property type="molecule type" value="Genomic_DNA"/>
</dbReference>
<evidence type="ECO:0000313" key="2">
    <source>
        <dbReference type="Proteomes" id="UP000177594"/>
    </source>
</evidence>
<dbReference type="SMART" id="SM01234">
    <property type="entry name" value="Haemolytic"/>
    <property type="match status" value="1"/>
</dbReference>